<dbReference type="FunFam" id="3.40.50.880:FF:000010">
    <property type="entry name" value="uncharacterized protein LOC100176842 isoform X2"/>
    <property type="match status" value="1"/>
</dbReference>
<dbReference type="Gene3D" id="3.40.50.880">
    <property type="match status" value="1"/>
</dbReference>
<comment type="catalytic activity">
    <reaction evidence="7">
        <text>L-glutamine + H2O = L-glutamate + NH4(+)</text>
        <dbReference type="Rhea" id="RHEA:15889"/>
        <dbReference type="ChEBI" id="CHEBI:15377"/>
        <dbReference type="ChEBI" id="CHEBI:28938"/>
        <dbReference type="ChEBI" id="CHEBI:29985"/>
        <dbReference type="ChEBI" id="CHEBI:58359"/>
        <dbReference type="EC" id="3.5.1.2"/>
    </reaction>
</comment>
<dbReference type="GO" id="GO:0016829">
    <property type="term" value="F:lyase activity"/>
    <property type="evidence" value="ECO:0007669"/>
    <property type="project" value="UniProtKB-KW"/>
</dbReference>
<dbReference type="PANTHER" id="PTHR31559:SF0">
    <property type="entry name" value="PYRIDOXAL 5'-PHOSPHATE SYNTHASE SUBUNIT SNO1-RELATED"/>
    <property type="match status" value="1"/>
</dbReference>
<feature type="binding site" evidence="9">
    <location>
        <begin position="151"/>
        <end position="152"/>
    </location>
    <ligand>
        <name>L-glutamine</name>
        <dbReference type="ChEBI" id="CHEBI:58359"/>
    </ligand>
</feature>
<feature type="binding site" evidence="9">
    <location>
        <begin position="58"/>
        <end position="60"/>
    </location>
    <ligand>
        <name>L-glutamine</name>
        <dbReference type="ChEBI" id="CHEBI:58359"/>
    </ligand>
</feature>
<evidence type="ECO:0000256" key="8">
    <source>
        <dbReference type="PIRSR" id="PIRSR005639-1"/>
    </source>
</evidence>
<evidence type="ECO:0000256" key="3">
    <source>
        <dbReference type="ARBA" id="ARBA00022801"/>
    </source>
</evidence>
<organism evidence="10 11">
    <name type="scientific">Gracilariopsis chorda</name>
    <dbReference type="NCBI Taxonomy" id="448386"/>
    <lineage>
        <taxon>Eukaryota</taxon>
        <taxon>Rhodophyta</taxon>
        <taxon>Florideophyceae</taxon>
        <taxon>Rhodymeniophycidae</taxon>
        <taxon>Gracilariales</taxon>
        <taxon>Gracilariaceae</taxon>
        <taxon>Gracilariopsis</taxon>
    </lineage>
</organism>
<dbReference type="EMBL" id="NBIV01000205">
    <property type="protein sequence ID" value="PXF41635.1"/>
    <property type="molecule type" value="Genomic_DNA"/>
</dbReference>
<dbReference type="PANTHER" id="PTHR31559">
    <property type="entry name" value="PYRIDOXAL 5'-PHOSPHATE SYNTHASE SUBUNIT SNO"/>
    <property type="match status" value="1"/>
</dbReference>
<evidence type="ECO:0000256" key="2">
    <source>
        <dbReference type="ARBA" id="ARBA00012918"/>
    </source>
</evidence>
<dbReference type="AlphaFoldDB" id="A0A2V3IHP9"/>
<protein>
    <recommendedName>
        <fullName evidence="2">glutaminase</fullName>
        <ecNumber evidence="2">3.5.1.2</ecNumber>
    </recommendedName>
</protein>
<dbReference type="GO" id="GO:0004359">
    <property type="term" value="F:glutaminase activity"/>
    <property type="evidence" value="ECO:0007669"/>
    <property type="project" value="UniProtKB-EC"/>
</dbReference>
<dbReference type="SUPFAM" id="SSF52317">
    <property type="entry name" value="Class I glutamine amidotransferase-like"/>
    <property type="match status" value="1"/>
</dbReference>
<keyword evidence="6" id="KW-0456">Lyase</keyword>
<dbReference type="GO" id="GO:0042823">
    <property type="term" value="P:pyridoxal phosphate biosynthetic process"/>
    <property type="evidence" value="ECO:0007669"/>
    <property type="project" value="InterPro"/>
</dbReference>
<sequence length="209" mass="23184">MKPTPQHHFSNLTIGVLELQGDFAEHTAMLRRCGAGKVTGVRETHHLQHIDALVIPGGESTVISKLLVDLKLMQPIQKLVAENALPVFGTCAGCILLAAQIKQRNEQARIGVLDVVVDRNAYGSQIHSFEVHLRSNRLPFIDAPPLRAVHIRAPAIVHVGERVDVLATFNHTPVLVRQGNILACTFHPELTEDTRIHKLFLEMVAQHKR</sequence>
<feature type="binding site" evidence="9">
    <location>
        <position position="119"/>
    </location>
    <ligand>
        <name>L-glutamine</name>
        <dbReference type="ChEBI" id="CHEBI:58359"/>
    </ligand>
</feature>
<feature type="active site" description="Charge relay system" evidence="8">
    <location>
        <position position="189"/>
    </location>
</feature>
<dbReference type="HAMAP" id="MF_01615">
    <property type="entry name" value="PdxT"/>
    <property type="match status" value="1"/>
</dbReference>
<dbReference type="NCBIfam" id="TIGR03800">
    <property type="entry name" value="PLP_synth_Pdx2"/>
    <property type="match status" value="1"/>
</dbReference>
<dbReference type="GO" id="GO:0008614">
    <property type="term" value="P:pyridoxine metabolic process"/>
    <property type="evidence" value="ECO:0007669"/>
    <property type="project" value="TreeGrafter"/>
</dbReference>
<dbReference type="PIRSF" id="PIRSF005639">
    <property type="entry name" value="Glut_amidoT_SNO"/>
    <property type="match status" value="1"/>
</dbReference>
<gene>
    <name evidence="10" type="ORF">BWQ96_08646</name>
</gene>
<dbReference type="GO" id="GO:1903600">
    <property type="term" value="C:glutaminase complex"/>
    <property type="evidence" value="ECO:0007669"/>
    <property type="project" value="TreeGrafter"/>
</dbReference>
<feature type="active site" description="Nucleophile" evidence="8">
    <location>
        <position position="91"/>
    </location>
</feature>
<evidence type="ECO:0000256" key="5">
    <source>
        <dbReference type="ARBA" id="ARBA00022962"/>
    </source>
</evidence>
<dbReference type="Proteomes" id="UP000247409">
    <property type="component" value="Unassembled WGS sequence"/>
</dbReference>
<dbReference type="CDD" id="cd01749">
    <property type="entry name" value="GATase1_PB"/>
    <property type="match status" value="1"/>
</dbReference>
<dbReference type="OrthoDB" id="2039at2759"/>
<dbReference type="InterPro" id="IPR002161">
    <property type="entry name" value="PdxT/SNO"/>
</dbReference>
<name>A0A2V3IHP9_9FLOR</name>
<feature type="active site" description="Charge relay system" evidence="8">
    <location>
        <position position="187"/>
    </location>
</feature>
<keyword evidence="3" id="KW-0378">Hydrolase</keyword>
<keyword evidence="4" id="KW-0663">Pyridoxal phosphate</keyword>
<dbReference type="InterPro" id="IPR029062">
    <property type="entry name" value="Class_I_gatase-like"/>
</dbReference>
<evidence type="ECO:0000256" key="6">
    <source>
        <dbReference type="ARBA" id="ARBA00023239"/>
    </source>
</evidence>
<reference evidence="10 11" key="1">
    <citation type="journal article" date="2018" name="Mol. Biol. Evol.">
        <title>Analysis of the draft genome of the red seaweed Gracilariopsis chorda provides insights into genome size evolution in Rhodophyta.</title>
        <authorList>
            <person name="Lee J."/>
            <person name="Yang E.C."/>
            <person name="Graf L."/>
            <person name="Yang J.H."/>
            <person name="Qiu H."/>
            <person name="Zel Zion U."/>
            <person name="Chan C.X."/>
            <person name="Stephens T.G."/>
            <person name="Weber A.P.M."/>
            <person name="Boo G.H."/>
            <person name="Boo S.M."/>
            <person name="Kim K.M."/>
            <person name="Shin Y."/>
            <person name="Jung M."/>
            <person name="Lee S.J."/>
            <person name="Yim H.S."/>
            <person name="Lee J.H."/>
            <person name="Bhattacharya D."/>
            <person name="Yoon H.S."/>
        </authorList>
    </citation>
    <scope>NUCLEOTIDE SEQUENCE [LARGE SCALE GENOMIC DNA]</scope>
    <source>
        <strain evidence="10 11">SKKU-2015</strain>
        <tissue evidence="10">Whole body</tissue>
    </source>
</reference>
<proteinExistence type="inferred from homology"/>
<comment type="caution">
    <text evidence="10">The sequence shown here is derived from an EMBL/GenBank/DDBJ whole genome shotgun (WGS) entry which is preliminary data.</text>
</comment>
<dbReference type="GO" id="GO:0005829">
    <property type="term" value="C:cytosol"/>
    <property type="evidence" value="ECO:0007669"/>
    <property type="project" value="TreeGrafter"/>
</dbReference>
<keyword evidence="5" id="KW-0315">Glutamine amidotransferase</keyword>
<keyword evidence="11" id="KW-1185">Reference proteome</keyword>
<evidence type="ECO:0000256" key="9">
    <source>
        <dbReference type="PIRSR" id="PIRSR005639-2"/>
    </source>
</evidence>
<evidence type="ECO:0000256" key="4">
    <source>
        <dbReference type="ARBA" id="ARBA00022898"/>
    </source>
</evidence>
<evidence type="ECO:0000256" key="1">
    <source>
        <dbReference type="ARBA" id="ARBA00008345"/>
    </source>
</evidence>
<evidence type="ECO:0000313" key="11">
    <source>
        <dbReference type="Proteomes" id="UP000247409"/>
    </source>
</evidence>
<dbReference type="STRING" id="448386.A0A2V3IHP9"/>
<evidence type="ECO:0000256" key="7">
    <source>
        <dbReference type="ARBA" id="ARBA00049534"/>
    </source>
</evidence>
<evidence type="ECO:0000313" key="10">
    <source>
        <dbReference type="EMBL" id="PXF41635.1"/>
    </source>
</evidence>
<dbReference type="InterPro" id="IPR021196">
    <property type="entry name" value="PdxT/SNO_CS"/>
</dbReference>
<dbReference type="EC" id="3.5.1.2" evidence="2"/>
<dbReference type="PROSITE" id="PS51273">
    <property type="entry name" value="GATASE_TYPE_1"/>
    <property type="match status" value="1"/>
</dbReference>
<dbReference type="PROSITE" id="PS01236">
    <property type="entry name" value="PDXT_SNO_1"/>
    <property type="match status" value="1"/>
</dbReference>
<comment type="similarity">
    <text evidence="1">Belongs to the glutaminase PdxT/SNO family.</text>
</comment>
<accession>A0A2V3IHP9</accession>
<dbReference type="Pfam" id="PF01174">
    <property type="entry name" value="SNO"/>
    <property type="match status" value="1"/>
</dbReference>
<dbReference type="PROSITE" id="PS51130">
    <property type="entry name" value="PDXT_SNO_2"/>
    <property type="match status" value="1"/>
</dbReference>